<organism evidence="2 3">
    <name type="scientific">Penicillium cinerascens</name>
    <dbReference type="NCBI Taxonomy" id="70096"/>
    <lineage>
        <taxon>Eukaryota</taxon>
        <taxon>Fungi</taxon>
        <taxon>Dikarya</taxon>
        <taxon>Ascomycota</taxon>
        <taxon>Pezizomycotina</taxon>
        <taxon>Eurotiomycetes</taxon>
        <taxon>Eurotiomycetidae</taxon>
        <taxon>Eurotiales</taxon>
        <taxon>Aspergillaceae</taxon>
        <taxon>Penicillium</taxon>
    </lineage>
</organism>
<comment type="caution">
    <text evidence="2">The sequence shown here is derived from an EMBL/GenBank/DDBJ whole genome shotgun (WGS) entry which is preliminary data.</text>
</comment>
<dbReference type="PANTHER" id="PTHR34598:SF3">
    <property type="entry name" value="OXIDOREDUCTASE AN1597"/>
    <property type="match status" value="1"/>
</dbReference>
<dbReference type="EMBL" id="JAPQKR010000012">
    <property type="protein sequence ID" value="KAJ5204799.1"/>
    <property type="molecule type" value="Genomic_DNA"/>
</dbReference>
<keyword evidence="3" id="KW-1185">Reference proteome</keyword>
<evidence type="ECO:0000313" key="3">
    <source>
        <dbReference type="Proteomes" id="UP001150904"/>
    </source>
</evidence>
<reference evidence="2" key="2">
    <citation type="journal article" date="2023" name="IMA Fungus">
        <title>Comparative genomic study of the Penicillium genus elucidates a diverse pangenome and 15 lateral gene transfer events.</title>
        <authorList>
            <person name="Petersen C."/>
            <person name="Sorensen T."/>
            <person name="Nielsen M.R."/>
            <person name="Sondergaard T.E."/>
            <person name="Sorensen J.L."/>
            <person name="Fitzpatrick D.A."/>
            <person name="Frisvad J.C."/>
            <person name="Nielsen K.L."/>
        </authorList>
    </citation>
    <scope>NUCLEOTIDE SEQUENCE</scope>
    <source>
        <strain evidence="2">IBT 15544</strain>
    </source>
</reference>
<sequence>MAINMELNMPSNVRNVDTELLFWRRPEDLSVVVDFTKNKPEEGMAAMKAMDERHPVQVQDIRGQEARFTLDQNGFQYVRHEIPGLDNAADLTYIESVIIPEMEKLVQQTTGATKTITFTHRVRCFADDANMLANNRAPAHSVHSDFTPAGALRQLESVVRDADERQRLLKGRMQIINVWRPLKTVERDPLAVCDWKSLDWRQDRIANRLVLPTGWNELGKYSFNPGQKWYYLGRQRPQEALIFRQFDSQADQGGMTLPHTAFVDPDSDNGPARESIEIKMFAFQ</sequence>
<dbReference type="GeneID" id="83180041"/>
<dbReference type="PANTHER" id="PTHR34598">
    <property type="entry name" value="BLL6449 PROTEIN"/>
    <property type="match status" value="1"/>
</dbReference>
<protein>
    <recommendedName>
        <fullName evidence="4">Methyltransferase</fullName>
    </recommendedName>
</protein>
<comment type="similarity">
    <text evidence="1">Belongs to the asaB hydroxylase/desaturase family.</text>
</comment>
<dbReference type="GO" id="GO:0016491">
    <property type="term" value="F:oxidoreductase activity"/>
    <property type="evidence" value="ECO:0007669"/>
    <property type="project" value="InterPro"/>
</dbReference>
<evidence type="ECO:0000256" key="1">
    <source>
        <dbReference type="ARBA" id="ARBA00023604"/>
    </source>
</evidence>
<dbReference type="RefSeq" id="XP_058309278.1">
    <property type="nucleotide sequence ID" value="XM_058452740.1"/>
</dbReference>
<accession>A0A9W9T0E2</accession>
<proteinExistence type="inferred from homology"/>
<name>A0A9W9T0E2_9EURO</name>
<evidence type="ECO:0000313" key="2">
    <source>
        <dbReference type="EMBL" id="KAJ5204799.1"/>
    </source>
</evidence>
<evidence type="ECO:0008006" key="4">
    <source>
        <dbReference type="Google" id="ProtNLM"/>
    </source>
</evidence>
<gene>
    <name evidence="2" type="ORF">N7498_005678</name>
</gene>
<dbReference type="InterPro" id="IPR044053">
    <property type="entry name" value="AsaB-like"/>
</dbReference>
<dbReference type="OrthoDB" id="412788at2759"/>
<reference evidence="2" key="1">
    <citation type="submission" date="2022-12" db="EMBL/GenBank/DDBJ databases">
        <authorList>
            <person name="Petersen C."/>
        </authorList>
    </citation>
    <scope>NUCLEOTIDE SEQUENCE</scope>
    <source>
        <strain evidence="2">IBT 15544</strain>
    </source>
</reference>
<dbReference type="AlphaFoldDB" id="A0A9W9T0E2"/>
<dbReference type="Proteomes" id="UP001150904">
    <property type="component" value="Unassembled WGS sequence"/>
</dbReference>
<dbReference type="NCBIfam" id="NF041278">
    <property type="entry name" value="CmcJ_NvfI_EfuI"/>
    <property type="match status" value="1"/>
</dbReference>